<feature type="region of interest" description="Disordered" evidence="1">
    <location>
        <begin position="39"/>
        <end position="89"/>
    </location>
</feature>
<evidence type="ECO:0000256" key="1">
    <source>
        <dbReference type="SAM" id="MobiDB-lite"/>
    </source>
</evidence>
<feature type="compositionally biased region" description="Basic and acidic residues" evidence="1">
    <location>
        <begin position="57"/>
        <end position="77"/>
    </location>
</feature>
<dbReference type="EMBL" id="BLXT01000438">
    <property type="protein sequence ID" value="GFN77218.1"/>
    <property type="molecule type" value="Genomic_DNA"/>
</dbReference>
<proteinExistence type="predicted"/>
<accession>A0AAV3Y2L8</accession>
<dbReference type="Proteomes" id="UP000735302">
    <property type="component" value="Unassembled WGS sequence"/>
</dbReference>
<reference evidence="2 3" key="1">
    <citation type="journal article" date="2021" name="Elife">
        <title>Chloroplast acquisition without the gene transfer in kleptoplastic sea slugs, Plakobranchus ocellatus.</title>
        <authorList>
            <person name="Maeda T."/>
            <person name="Takahashi S."/>
            <person name="Yoshida T."/>
            <person name="Shimamura S."/>
            <person name="Takaki Y."/>
            <person name="Nagai Y."/>
            <person name="Toyoda A."/>
            <person name="Suzuki Y."/>
            <person name="Arimoto A."/>
            <person name="Ishii H."/>
            <person name="Satoh N."/>
            <person name="Nishiyama T."/>
            <person name="Hasebe M."/>
            <person name="Maruyama T."/>
            <person name="Minagawa J."/>
            <person name="Obokata J."/>
            <person name="Shigenobu S."/>
        </authorList>
    </citation>
    <scope>NUCLEOTIDE SEQUENCE [LARGE SCALE GENOMIC DNA]</scope>
</reference>
<keyword evidence="3" id="KW-1185">Reference proteome</keyword>
<sequence>MELGLELCYTGLELKVFVEKRKEKDSLKIKLCLFTSKSAKRRRDKEKGKKKKRSEKKKKENMRSKNSRKTRDKEIVPRKPHSNYSLSSTSKLSPAVAKTNCHISRQMGIIQRHTFADSKHSVKYSAGKIVTLSCYSKLTNRTCHSNFPDLKAALLRRLKGTVET</sequence>
<evidence type="ECO:0000313" key="3">
    <source>
        <dbReference type="Proteomes" id="UP000735302"/>
    </source>
</evidence>
<name>A0AAV3Y2L8_9GAST</name>
<protein>
    <submittedName>
        <fullName evidence="2">Uncharacterized protein</fullName>
    </submittedName>
</protein>
<evidence type="ECO:0000313" key="2">
    <source>
        <dbReference type="EMBL" id="GFN77218.1"/>
    </source>
</evidence>
<feature type="compositionally biased region" description="Basic residues" evidence="1">
    <location>
        <begin position="39"/>
        <end position="56"/>
    </location>
</feature>
<comment type="caution">
    <text evidence="2">The sequence shown here is derived from an EMBL/GenBank/DDBJ whole genome shotgun (WGS) entry which is preliminary data.</text>
</comment>
<gene>
    <name evidence="2" type="ORF">PoB_000372400</name>
</gene>
<dbReference type="AlphaFoldDB" id="A0AAV3Y2L8"/>
<organism evidence="2 3">
    <name type="scientific">Plakobranchus ocellatus</name>
    <dbReference type="NCBI Taxonomy" id="259542"/>
    <lineage>
        <taxon>Eukaryota</taxon>
        <taxon>Metazoa</taxon>
        <taxon>Spiralia</taxon>
        <taxon>Lophotrochozoa</taxon>
        <taxon>Mollusca</taxon>
        <taxon>Gastropoda</taxon>
        <taxon>Heterobranchia</taxon>
        <taxon>Euthyneura</taxon>
        <taxon>Panpulmonata</taxon>
        <taxon>Sacoglossa</taxon>
        <taxon>Placobranchoidea</taxon>
        <taxon>Plakobranchidae</taxon>
        <taxon>Plakobranchus</taxon>
    </lineage>
</organism>